<proteinExistence type="predicted"/>
<feature type="domain" description="Effector-associated" evidence="1">
    <location>
        <begin position="122"/>
        <end position="182"/>
    </location>
</feature>
<sequence>MEYNLIELQKKVARELVRLFNDHNMPDEVGIAFEPKRAVIYQIGASHKKKYYISNISFGSLKTLSDEKMIDLGEDIVMNSHTITFRERLFTAVDTNFGEIIEVAPISPDKTVFGLDVKAYKEILAREFSKNEIKDICIDMRIEYEDLGSDDTLSGRIRELIKYCQRHSRLLELLITTAKARPRNSWQELWD</sequence>
<protein>
    <recommendedName>
        <fullName evidence="1">Effector-associated domain-containing protein</fullName>
    </recommendedName>
</protein>
<reference evidence="2" key="1">
    <citation type="submission" date="2018-06" db="EMBL/GenBank/DDBJ databases">
        <authorList>
            <person name="Zhirakovskaya E."/>
        </authorList>
    </citation>
    <scope>NUCLEOTIDE SEQUENCE</scope>
</reference>
<evidence type="ECO:0000259" key="1">
    <source>
        <dbReference type="Pfam" id="PF19960"/>
    </source>
</evidence>
<dbReference type="InterPro" id="IPR045435">
    <property type="entry name" value="EAD7"/>
</dbReference>
<dbReference type="AlphaFoldDB" id="A0A3B0VXL0"/>
<gene>
    <name evidence="2" type="ORF">MNBD_CHLOROFLEXI01-3866</name>
</gene>
<dbReference type="EMBL" id="UOEU01000612">
    <property type="protein sequence ID" value="VAW36124.1"/>
    <property type="molecule type" value="Genomic_DNA"/>
</dbReference>
<organism evidence="2">
    <name type="scientific">hydrothermal vent metagenome</name>
    <dbReference type="NCBI Taxonomy" id="652676"/>
    <lineage>
        <taxon>unclassified sequences</taxon>
        <taxon>metagenomes</taxon>
        <taxon>ecological metagenomes</taxon>
    </lineage>
</organism>
<name>A0A3B0VXL0_9ZZZZ</name>
<accession>A0A3B0VXL0</accession>
<dbReference type="Pfam" id="PF19960">
    <property type="entry name" value="EAD7"/>
    <property type="match status" value="1"/>
</dbReference>
<evidence type="ECO:0000313" key="2">
    <source>
        <dbReference type="EMBL" id="VAW36124.1"/>
    </source>
</evidence>